<dbReference type="EMBL" id="JAQYXP010000002">
    <property type="protein sequence ID" value="MEN3235556.1"/>
    <property type="molecule type" value="Genomic_DNA"/>
</dbReference>
<dbReference type="PANTHER" id="PTHR35564">
    <property type="match status" value="1"/>
</dbReference>
<gene>
    <name evidence="1" type="primary">tssG</name>
    <name evidence="1" type="ORF">PUR29_18410</name>
</gene>
<evidence type="ECO:0000313" key="2">
    <source>
        <dbReference type="Proteomes" id="UP001407347"/>
    </source>
</evidence>
<sequence length="348" mass="36912">MSGAGETRTLGARLDAEIDRFDPFEALRLIEAFRTPTGGRDGEGRAGDRDAVPEPALAVGAVTNRHVATPLAAPGTFGLDRRGLPETAFVGLVGPLGPLPPVYTEVALRERRARSPGLSAFLDLFLARATAAFLDADDKYRLPARIARHGIDGGDRITEALRGLAGLMLPAYRGRLATPDSELLPYAGLLGRAVRSAAGLEVLLADRLGLPVRVEPFRVRRLPIAPEEQTRLAGPAPAYGRLGVDAVAGAGVLDATSTFRVVLGPVDAAAFADLAPGGARMAELVELVRLYMDPGLDFDVQVLLRKEDVPEARLGADAPALGWNAWLRQLPAERDADQSVFDPMQGAL</sequence>
<organism evidence="1 2">
    <name type="scientific">Methylobacterium ajmalii</name>
    <dbReference type="NCBI Taxonomy" id="2738439"/>
    <lineage>
        <taxon>Bacteria</taxon>
        <taxon>Pseudomonadati</taxon>
        <taxon>Pseudomonadota</taxon>
        <taxon>Alphaproteobacteria</taxon>
        <taxon>Hyphomicrobiales</taxon>
        <taxon>Methylobacteriaceae</taxon>
        <taxon>Methylobacterium</taxon>
    </lineage>
</organism>
<dbReference type="Pfam" id="PF06996">
    <property type="entry name" value="T6SS_TssG"/>
    <property type="match status" value="1"/>
</dbReference>
<dbReference type="Proteomes" id="UP001407347">
    <property type="component" value="Unassembled WGS sequence"/>
</dbReference>
<dbReference type="PANTHER" id="PTHR35564:SF3">
    <property type="entry name" value="TYPE VI SECRETION SYSTEM BASEPLATE SUBUNIT TSSG"/>
    <property type="match status" value="1"/>
</dbReference>
<name>A0ABU9ZWI0_9HYPH</name>
<dbReference type="NCBIfam" id="TIGR03347">
    <property type="entry name" value="VI_chp_1"/>
    <property type="match status" value="1"/>
</dbReference>
<accession>A0ABU9ZWI0</accession>
<dbReference type="InterPro" id="IPR010732">
    <property type="entry name" value="T6SS_TssG-like"/>
</dbReference>
<protein>
    <submittedName>
        <fullName evidence="1">Type VI secretion system baseplate subunit TssG</fullName>
    </submittedName>
</protein>
<comment type="caution">
    <text evidence="1">The sequence shown here is derived from an EMBL/GenBank/DDBJ whole genome shotgun (WGS) entry which is preliminary data.</text>
</comment>
<keyword evidence="2" id="KW-1185">Reference proteome</keyword>
<dbReference type="RefSeq" id="WP_346013118.1">
    <property type="nucleotide sequence ID" value="NZ_JAQYXP010000002.1"/>
</dbReference>
<reference evidence="1 2" key="1">
    <citation type="journal article" date="2023" name="PLoS ONE">
        <title>Complete genome assembly of Hawai'i environmental nontuberculous mycobacteria reveals unexpected co-isolation with methylobacteria.</title>
        <authorList>
            <person name="Hendrix J."/>
            <person name="Epperson L.E."/>
            <person name="Tong E.I."/>
            <person name="Chan Y.L."/>
            <person name="Hasan N.A."/>
            <person name="Dawrs S.N."/>
            <person name="Norton G.J."/>
            <person name="Virdi R."/>
            <person name="Crooks J.L."/>
            <person name="Chan E.D."/>
            <person name="Honda J.R."/>
            <person name="Strong M."/>
        </authorList>
    </citation>
    <scope>NUCLEOTIDE SEQUENCE [LARGE SCALE GENOMIC DNA]</scope>
    <source>
        <strain evidence="1 2">NJH_HI04-1</strain>
    </source>
</reference>
<evidence type="ECO:0000313" key="1">
    <source>
        <dbReference type="EMBL" id="MEN3235556.1"/>
    </source>
</evidence>
<proteinExistence type="predicted"/>